<comment type="function">
    <text evidence="5">Involved in formation and maintenance of cell shape.</text>
</comment>
<dbReference type="PIRSF" id="PIRSF038471">
    <property type="entry name" value="MreC"/>
    <property type="match status" value="1"/>
</dbReference>
<dbReference type="InterPro" id="IPR007221">
    <property type="entry name" value="MreC"/>
</dbReference>
<name>A0A858RQG8_9BACT</name>
<dbReference type="InterPro" id="IPR042175">
    <property type="entry name" value="Cell/Rod_MreC_2"/>
</dbReference>
<evidence type="ECO:0000256" key="1">
    <source>
        <dbReference type="ARBA" id="ARBA00009369"/>
    </source>
</evidence>
<evidence type="ECO:0000256" key="2">
    <source>
        <dbReference type="ARBA" id="ARBA00013855"/>
    </source>
</evidence>
<sequence length="269" mass="29803">MRPLNLIAFLLFLGGAVWALTQSERSVREIQRTYYAWLSPFLTTGSNLETKARAFLEEADHSEKLEAELETIRTEHARLRQVEAHSLELEAENARLRRALDFQKRIDFKATAARVIRRQPTTWWQTVDIDRGSKSTGDPVSIHQPVVADGGLVGKVDRVGDFISSVILLTDEACKVSVQIEGTPEVGILSGQRGQYEAEPLLRLRFLSTKARISPGTRVFTTGLGGLFPPNLLVGKVESVIPGPLDTEALVRPSVDFTDLSTVFLLPSP</sequence>
<keyword evidence="3 5" id="KW-0133">Cell shape</keyword>
<dbReference type="RefSeq" id="WP_169457357.1">
    <property type="nucleotide sequence ID" value="NZ_CP051774.1"/>
</dbReference>
<dbReference type="KEGG" id="luo:HHL09_24855"/>
<dbReference type="EMBL" id="CP051774">
    <property type="protein sequence ID" value="QJE98871.1"/>
    <property type="molecule type" value="Genomic_DNA"/>
</dbReference>
<evidence type="ECO:0000313" key="9">
    <source>
        <dbReference type="Proteomes" id="UP000501812"/>
    </source>
</evidence>
<evidence type="ECO:0000256" key="4">
    <source>
        <dbReference type="ARBA" id="ARBA00032089"/>
    </source>
</evidence>
<evidence type="ECO:0000256" key="6">
    <source>
        <dbReference type="SAM" id="Coils"/>
    </source>
</evidence>
<feature type="domain" description="Rod shape-determining protein MreC beta-barrel core" evidence="7">
    <location>
        <begin position="115"/>
        <end position="266"/>
    </location>
</feature>
<keyword evidence="9" id="KW-1185">Reference proteome</keyword>
<dbReference type="Proteomes" id="UP000501812">
    <property type="component" value="Chromosome"/>
</dbReference>
<evidence type="ECO:0000313" key="8">
    <source>
        <dbReference type="EMBL" id="QJE98871.1"/>
    </source>
</evidence>
<dbReference type="InterPro" id="IPR042177">
    <property type="entry name" value="Cell/Rod_1"/>
</dbReference>
<dbReference type="InterPro" id="IPR055342">
    <property type="entry name" value="MreC_beta-barrel_core"/>
</dbReference>
<keyword evidence="6" id="KW-0175">Coiled coil</keyword>
<protein>
    <recommendedName>
        <fullName evidence="2 5">Cell shape-determining protein MreC</fullName>
    </recommendedName>
    <alternativeName>
        <fullName evidence="4 5">Cell shape protein MreC</fullName>
    </alternativeName>
</protein>
<dbReference type="AlphaFoldDB" id="A0A858RQG8"/>
<dbReference type="Gene3D" id="2.40.10.350">
    <property type="entry name" value="Rod shape-determining protein MreC, domain 2"/>
    <property type="match status" value="1"/>
</dbReference>
<evidence type="ECO:0000256" key="3">
    <source>
        <dbReference type="ARBA" id="ARBA00022960"/>
    </source>
</evidence>
<dbReference type="GO" id="GO:0005886">
    <property type="term" value="C:plasma membrane"/>
    <property type="evidence" value="ECO:0007669"/>
    <property type="project" value="TreeGrafter"/>
</dbReference>
<reference evidence="8 9" key="1">
    <citation type="submission" date="2020-04" db="EMBL/GenBank/DDBJ databases">
        <title>Luteolibacter sp. G-1-1-1 isolated from soil.</title>
        <authorList>
            <person name="Dahal R.H."/>
        </authorList>
    </citation>
    <scope>NUCLEOTIDE SEQUENCE [LARGE SCALE GENOMIC DNA]</scope>
    <source>
        <strain evidence="8 9">G-1-1-1</strain>
    </source>
</reference>
<dbReference type="GO" id="GO:0008360">
    <property type="term" value="P:regulation of cell shape"/>
    <property type="evidence" value="ECO:0007669"/>
    <property type="project" value="UniProtKB-KW"/>
</dbReference>
<dbReference type="PANTHER" id="PTHR34138:SF1">
    <property type="entry name" value="CELL SHAPE-DETERMINING PROTEIN MREC"/>
    <property type="match status" value="1"/>
</dbReference>
<organism evidence="8 9">
    <name type="scientific">Luteolibacter luteus</name>
    <dbReference type="NCBI Taxonomy" id="2728835"/>
    <lineage>
        <taxon>Bacteria</taxon>
        <taxon>Pseudomonadati</taxon>
        <taxon>Verrucomicrobiota</taxon>
        <taxon>Verrucomicrobiia</taxon>
        <taxon>Verrucomicrobiales</taxon>
        <taxon>Verrucomicrobiaceae</taxon>
        <taxon>Luteolibacter</taxon>
    </lineage>
</organism>
<comment type="similarity">
    <text evidence="1 5">Belongs to the MreC family.</text>
</comment>
<dbReference type="Pfam" id="PF04085">
    <property type="entry name" value="MreC"/>
    <property type="match status" value="1"/>
</dbReference>
<gene>
    <name evidence="8" type="primary">mreC</name>
    <name evidence="8" type="ORF">HHL09_24855</name>
</gene>
<feature type="coiled-coil region" evidence="6">
    <location>
        <begin position="62"/>
        <end position="99"/>
    </location>
</feature>
<evidence type="ECO:0000259" key="7">
    <source>
        <dbReference type="Pfam" id="PF04085"/>
    </source>
</evidence>
<proteinExistence type="inferred from homology"/>
<dbReference type="NCBIfam" id="TIGR00219">
    <property type="entry name" value="mreC"/>
    <property type="match status" value="1"/>
</dbReference>
<dbReference type="Gene3D" id="2.40.10.340">
    <property type="entry name" value="Rod shape-determining protein MreC, domain 1"/>
    <property type="match status" value="1"/>
</dbReference>
<accession>A0A858RQG8</accession>
<dbReference type="PANTHER" id="PTHR34138">
    <property type="entry name" value="CELL SHAPE-DETERMINING PROTEIN MREC"/>
    <property type="match status" value="1"/>
</dbReference>
<evidence type="ECO:0000256" key="5">
    <source>
        <dbReference type="PIRNR" id="PIRNR038471"/>
    </source>
</evidence>